<comment type="similarity">
    <text evidence="2">Belongs to the Nudix hydrolase family.</text>
</comment>
<dbReference type="PRINTS" id="PR01403">
    <property type="entry name" value="8OXTPHPHTASE"/>
</dbReference>
<evidence type="ECO:0000256" key="14">
    <source>
        <dbReference type="ARBA" id="ARBA00030634"/>
    </source>
</evidence>
<evidence type="ECO:0000256" key="21">
    <source>
        <dbReference type="ARBA" id="ARBA00053094"/>
    </source>
</evidence>
<comment type="catalytic activity">
    <reaction evidence="7">
        <text>8-oxo-dATP + H2O = 8-oxo-dAMP + diphosphate + H(+)</text>
        <dbReference type="Rhea" id="RHEA:65396"/>
        <dbReference type="ChEBI" id="CHEBI:15377"/>
        <dbReference type="ChEBI" id="CHEBI:15378"/>
        <dbReference type="ChEBI" id="CHEBI:33019"/>
        <dbReference type="ChEBI" id="CHEBI:71361"/>
        <dbReference type="ChEBI" id="CHEBI:172871"/>
    </reaction>
    <physiologicalReaction direction="left-to-right" evidence="7">
        <dbReference type="Rhea" id="RHEA:65397"/>
    </physiologicalReaction>
</comment>
<name>A0A5R8KDL9_9BACT</name>
<keyword evidence="4" id="KW-0479">Metal-binding</keyword>
<evidence type="ECO:0000256" key="18">
    <source>
        <dbReference type="ARBA" id="ARBA00048002"/>
    </source>
</evidence>
<proteinExistence type="inferred from homology"/>
<evidence type="ECO:0000256" key="6">
    <source>
        <dbReference type="ARBA" id="ARBA00022842"/>
    </source>
</evidence>
<comment type="caution">
    <text evidence="23">The sequence shown here is derived from an EMBL/GenBank/DDBJ whole genome shotgun (WGS) entry which is preliminary data.</text>
</comment>
<comment type="catalytic activity">
    <reaction evidence="8">
        <text>2-oxo-dATP + H2O = 2-oxo-dAMP + diphosphate + H(+)</text>
        <dbReference type="Rhea" id="RHEA:31583"/>
        <dbReference type="ChEBI" id="CHEBI:15377"/>
        <dbReference type="ChEBI" id="CHEBI:15378"/>
        <dbReference type="ChEBI" id="CHEBI:33019"/>
        <dbReference type="ChEBI" id="CHEBI:63212"/>
        <dbReference type="ChEBI" id="CHEBI:77897"/>
        <dbReference type="EC" id="3.6.1.56"/>
    </reaction>
    <physiologicalReaction direction="left-to-right" evidence="8">
        <dbReference type="Rhea" id="RHEA:31584"/>
    </physiologicalReaction>
</comment>
<dbReference type="GO" id="GO:0042262">
    <property type="term" value="P:DNA protection"/>
    <property type="evidence" value="ECO:0007669"/>
    <property type="project" value="InterPro"/>
</dbReference>
<comment type="function">
    <text evidence="21">Oxidized purine nucleoside triphosphate hydrolase which is a prominent sanitizer of the oxidized nucleotide pool. Catalyzes the hydrolysis of 2-oxo-dATP (2-hydroxy-dATP) into 2-oxo-dAMP. Also has a significant hydrolase activity toward 2-oxo-ATP, 8-oxo-dGTP and 8-oxo-dATP. Through the hydrolysis of oxidized purine nucleoside triphosphates, prevents their incorporation into DNA and the subsequent transversions A:T to C:G and G:C to T:A. Also catalyzes the hydrolysis of methylated purine nucleoside triphosphate preventing their integration into DNA. Through this antimutagenic activity protects cells from oxidative stress.</text>
</comment>
<dbReference type="GO" id="GO:0008828">
    <property type="term" value="F:dATP diphosphatase activity"/>
    <property type="evidence" value="ECO:0007669"/>
    <property type="project" value="UniProtKB-EC"/>
</dbReference>
<dbReference type="CDD" id="cd03427">
    <property type="entry name" value="NUDIX_MTH1_Nudt1"/>
    <property type="match status" value="1"/>
</dbReference>
<comment type="subunit">
    <text evidence="3">Monomer.</text>
</comment>
<evidence type="ECO:0000256" key="10">
    <source>
        <dbReference type="ARBA" id="ARBA00024596"/>
    </source>
</evidence>
<gene>
    <name evidence="23" type="ORF">FEM03_14065</name>
</gene>
<comment type="catalytic activity">
    <reaction evidence="20">
        <text>N(6)-methyl-dATP + H2O = N(6)-methyl-dAMP + diphosphate + H(+)</text>
        <dbReference type="Rhea" id="RHEA:67604"/>
        <dbReference type="ChEBI" id="CHEBI:15377"/>
        <dbReference type="ChEBI" id="CHEBI:15378"/>
        <dbReference type="ChEBI" id="CHEBI:33019"/>
        <dbReference type="ChEBI" id="CHEBI:169976"/>
        <dbReference type="ChEBI" id="CHEBI:172872"/>
    </reaction>
    <physiologicalReaction direction="left-to-right" evidence="20">
        <dbReference type="Rhea" id="RHEA:67605"/>
    </physiologicalReaction>
</comment>
<evidence type="ECO:0000256" key="15">
    <source>
        <dbReference type="ARBA" id="ARBA00030682"/>
    </source>
</evidence>
<dbReference type="GO" id="GO:0008413">
    <property type="term" value="F:8-oxo-7,8-dihydroguanosine triphosphate pyrophosphatase activity"/>
    <property type="evidence" value="ECO:0007669"/>
    <property type="project" value="InterPro"/>
</dbReference>
<dbReference type="EC" id="3.6.1.56" evidence="11"/>
<comment type="catalytic activity">
    <reaction evidence="10">
        <text>2-oxo-ATP + H2O = 2-oxo-AMP + diphosphate + H(+)</text>
        <dbReference type="Rhea" id="RHEA:67392"/>
        <dbReference type="ChEBI" id="CHEBI:15377"/>
        <dbReference type="ChEBI" id="CHEBI:15378"/>
        <dbReference type="ChEBI" id="CHEBI:33019"/>
        <dbReference type="ChEBI" id="CHEBI:71395"/>
        <dbReference type="ChEBI" id="CHEBI:172878"/>
    </reaction>
    <physiologicalReaction direction="left-to-right" evidence="10">
        <dbReference type="Rhea" id="RHEA:67393"/>
    </physiologicalReaction>
</comment>
<dbReference type="PROSITE" id="PS51462">
    <property type="entry name" value="NUDIX"/>
    <property type="match status" value="1"/>
</dbReference>
<keyword evidence="5" id="KW-0378">Hydrolase</keyword>
<evidence type="ECO:0000256" key="16">
    <source>
        <dbReference type="ARBA" id="ARBA00031927"/>
    </source>
</evidence>
<evidence type="ECO:0000256" key="9">
    <source>
        <dbReference type="ARBA" id="ARBA00024486"/>
    </source>
</evidence>
<evidence type="ECO:0000256" key="13">
    <source>
        <dbReference type="ARBA" id="ARBA00029673"/>
    </source>
</evidence>
<protein>
    <recommendedName>
        <fullName evidence="12">Oxidized purine nucleoside triphosphate hydrolase</fullName>
        <ecNumber evidence="11">3.6.1.56</ecNumber>
    </recommendedName>
    <alternativeName>
        <fullName evidence="16">2-hydroxy-dATP diphosphatase</fullName>
    </alternativeName>
    <alternativeName>
        <fullName evidence="15">7,8-dihydro-8-oxoguanine triphosphatase</fullName>
    </alternativeName>
    <alternativeName>
        <fullName evidence="14">8-oxo-dGTPase</fullName>
    </alternativeName>
    <alternativeName>
        <fullName evidence="17">Methylated purine nucleoside triphosphate hydrolase</fullName>
    </alternativeName>
    <alternativeName>
        <fullName evidence="13">Nucleoside diphosphate-linked moiety X motif 1</fullName>
    </alternativeName>
</protein>
<evidence type="ECO:0000313" key="24">
    <source>
        <dbReference type="Proteomes" id="UP000306196"/>
    </source>
</evidence>
<dbReference type="GO" id="GO:0046872">
    <property type="term" value="F:metal ion binding"/>
    <property type="evidence" value="ECO:0007669"/>
    <property type="project" value="UniProtKB-KW"/>
</dbReference>
<evidence type="ECO:0000256" key="19">
    <source>
        <dbReference type="ARBA" id="ARBA00048894"/>
    </source>
</evidence>
<dbReference type="AlphaFoldDB" id="A0A5R8KDL9"/>
<keyword evidence="6" id="KW-0460">Magnesium</keyword>
<dbReference type="GO" id="GO:0005737">
    <property type="term" value="C:cytoplasm"/>
    <property type="evidence" value="ECO:0007669"/>
    <property type="project" value="TreeGrafter"/>
</dbReference>
<dbReference type="Gene3D" id="3.90.79.10">
    <property type="entry name" value="Nucleoside Triphosphate Pyrophosphohydrolase"/>
    <property type="match status" value="1"/>
</dbReference>
<dbReference type="PANTHER" id="PTHR43758">
    <property type="entry name" value="7,8-DIHYDRO-8-OXOGUANINE TRIPHOSPHATASE"/>
    <property type="match status" value="1"/>
</dbReference>
<dbReference type="EMBL" id="VAUV01000009">
    <property type="protein sequence ID" value="TLD70347.1"/>
    <property type="molecule type" value="Genomic_DNA"/>
</dbReference>
<dbReference type="InterPro" id="IPR000086">
    <property type="entry name" value="NUDIX_hydrolase_dom"/>
</dbReference>
<evidence type="ECO:0000256" key="7">
    <source>
        <dbReference type="ARBA" id="ARBA00024448"/>
    </source>
</evidence>
<dbReference type="PANTHER" id="PTHR43758:SF2">
    <property type="entry name" value="OXIDIZED PURINE NUCLEOSIDE TRIPHOSPHATE HYDROLASE"/>
    <property type="match status" value="1"/>
</dbReference>
<dbReference type="PROSITE" id="PS00893">
    <property type="entry name" value="NUDIX_BOX"/>
    <property type="match status" value="1"/>
</dbReference>
<comment type="catalytic activity">
    <reaction evidence="19">
        <text>O(6)-methyl-dGTP + H2O = O(6)-methyl-dGMP + diphosphate + H(+)</text>
        <dbReference type="Rhea" id="RHEA:67600"/>
        <dbReference type="ChEBI" id="CHEBI:15377"/>
        <dbReference type="ChEBI" id="CHEBI:15378"/>
        <dbReference type="ChEBI" id="CHEBI:33019"/>
        <dbReference type="ChEBI" id="CHEBI:169974"/>
        <dbReference type="ChEBI" id="CHEBI:169975"/>
    </reaction>
    <physiologicalReaction direction="left-to-right" evidence="19">
        <dbReference type="Rhea" id="RHEA:67601"/>
    </physiologicalReaction>
</comment>
<evidence type="ECO:0000256" key="11">
    <source>
        <dbReference type="ARBA" id="ARBA00026103"/>
    </source>
</evidence>
<dbReference type="SUPFAM" id="SSF55811">
    <property type="entry name" value="Nudix"/>
    <property type="match status" value="1"/>
</dbReference>
<comment type="catalytic activity">
    <reaction evidence="18">
        <text>N(6)-methyl-ATP + H2O = N(6)-methyl-AMP + diphosphate + H(+)</text>
        <dbReference type="Rhea" id="RHEA:67608"/>
        <dbReference type="ChEBI" id="CHEBI:15377"/>
        <dbReference type="ChEBI" id="CHEBI:15378"/>
        <dbReference type="ChEBI" id="CHEBI:33019"/>
        <dbReference type="ChEBI" id="CHEBI:144842"/>
        <dbReference type="ChEBI" id="CHEBI:172873"/>
    </reaction>
    <physiologicalReaction direction="left-to-right" evidence="18">
        <dbReference type="Rhea" id="RHEA:67609"/>
    </physiologicalReaction>
</comment>
<sequence>MFILHDEQVLLIRKKRGFGMGKINGPGGKLDPGESELDCAIRETQEELHVTALNPVKRGELMFTFTDGLAMHVAVFMATQFEGTATETEEAFPLWTPIDAIPFEKMWQDDQYWLHRMLTTTADHFHGTFHFDSDTMLTHQVDWS</sequence>
<reference evidence="23 24" key="1">
    <citation type="submission" date="2019-05" db="EMBL/GenBank/DDBJ databases">
        <title>Verrucobacter flavum gen. nov., sp. nov. a new member of the family Verrucomicrobiaceae.</title>
        <authorList>
            <person name="Szuroczki S."/>
            <person name="Abbaszade G."/>
            <person name="Szabo A."/>
            <person name="Felfoldi T."/>
            <person name="Schumann P."/>
            <person name="Boka K."/>
            <person name="Keki Z."/>
            <person name="Toumi M."/>
            <person name="Toth E."/>
        </authorList>
    </citation>
    <scope>NUCLEOTIDE SEQUENCE [LARGE SCALE GENOMIC DNA]</scope>
    <source>
        <strain evidence="23 24">MG-N-17</strain>
    </source>
</reference>
<evidence type="ECO:0000256" key="3">
    <source>
        <dbReference type="ARBA" id="ARBA00011245"/>
    </source>
</evidence>
<dbReference type="Pfam" id="PF00293">
    <property type="entry name" value="NUDIX"/>
    <property type="match status" value="1"/>
</dbReference>
<dbReference type="InterPro" id="IPR003563">
    <property type="entry name" value="8ODP"/>
</dbReference>
<evidence type="ECO:0000256" key="8">
    <source>
        <dbReference type="ARBA" id="ARBA00024459"/>
    </source>
</evidence>
<comment type="catalytic activity">
    <reaction evidence="9">
        <text>8-oxo-dGTP + H2O = 8-oxo-dGMP + diphosphate + H(+)</text>
        <dbReference type="Rhea" id="RHEA:31575"/>
        <dbReference type="ChEBI" id="CHEBI:15377"/>
        <dbReference type="ChEBI" id="CHEBI:15378"/>
        <dbReference type="ChEBI" id="CHEBI:33019"/>
        <dbReference type="ChEBI" id="CHEBI:63224"/>
        <dbReference type="ChEBI" id="CHEBI:77896"/>
    </reaction>
    <physiologicalReaction direction="left-to-right" evidence="9">
        <dbReference type="Rhea" id="RHEA:31576"/>
    </physiologicalReaction>
</comment>
<evidence type="ECO:0000259" key="22">
    <source>
        <dbReference type="PROSITE" id="PS51462"/>
    </source>
</evidence>
<evidence type="ECO:0000313" key="23">
    <source>
        <dbReference type="EMBL" id="TLD70347.1"/>
    </source>
</evidence>
<dbReference type="OrthoDB" id="9804563at2"/>
<evidence type="ECO:0000256" key="1">
    <source>
        <dbReference type="ARBA" id="ARBA00001946"/>
    </source>
</evidence>
<evidence type="ECO:0000256" key="12">
    <source>
        <dbReference type="ARBA" id="ARBA00026218"/>
    </source>
</evidence>
<evidence type="ECO:0000256" key="20">
    <source>
        <dbReference type="ARBA" id="ARBA00049032"/>
    </source>
</evidence>
<organism evidence="23 24">
    <name type="scientific">Phragmitibacter flavus</name>
    <dbReference type="NCBI Taxonomy" id="2576071"/>
    <lineage>
        <taxon>Bacteria</taxon>
        <taxon>Pseudomonadati</taxon>
        <taxon>Verrucomicrobiota</taxon>
        <taxon>Verrucomicrobiia</taxon>
        <taxon>Verrucomicrobiales</taxon>
        <taxon>Verrucomicrobiaceae</taxon>
        <taxon>Phragmitibacter</taxon>
    </lineage>
</organism>
<evidence type="ECO:0000256" key="17">
    <source>
        <dbReference type="ARBA" id="ARBA00032071"/>
    </source>
</evidence>
<dbReference type="InterPro" id="IPR015797">
    <property type="entry name" value="NUDIX_hydrolase-like_dom_sf"/>
</dbReference>
<comment type="cofactor">
    <cofactor evidence="1">
        <name>Mg(2+)</name>
        <dbReference type="ChEBI" id="CHEBI:18420"/>
    </cofactor>
</comment>
<feature type="domain" description="Nudix hydrolase" evidence="22">
    <location>
        <begin position="1"/>
        <end position="116"/>
    </location>
</feature>
<evidence type="ECO:0000256" key="2">
    <source>
        <dbReference type="ARBA" id="ARBA00005582"/>
    </source>
</evidence>
<accession>A0A5R8KDL9</accession>
<keyword evidence="24" id="KW-1185">Reference proteome</keyword>
<evidence type="ECO:0000256" key="5">
    <source>
        <dbReference type="ARBA" id="ARBA00022801"/>
    </source>
</evidence>
<dbReference type="Proteomes" id="UP000306196">
    <property type="component" value="Unassembled WGS sequence"/>
</dbReference>
<evidence type="ECO:0000256" key="4">
    <source>
        <dbReference type="ARBA" id="ARBA00022723"/>
    </source>
</evidence>
<dbReference type="InterPro" id="IPR020084">
    <property type="entry name" value="NUDIX_hydrolase_CS"/>
</dbReference>